<protein>
    <submittedName>
        <fullName evidence="1">Uncharacterized protein</fullName>
    </submittedName>
</protein>
<dbReference type="EMBL" id="CP032620">
    <property type="protein sequence ID" value="AYF94803.1"/>
    <property type="molecule type" value="Genomic_DNA"/>
</dbReference>
<gene>
    <name evidence="1" type="ORF">D7D50_09515</name>
</gene>
<organism evidence="1 2">
    <name type="scientific">Streptococcus koreensis</name>
    <dbReference type="NCBI Taxonomy" id="2382163"/>
    <lineage>
        <taxon>Bacteria</taxon>
        <taxon>Bacillati</taxon>
        <taxon>Bacillota</taxon>
        <taxon>Bacilli</taxon>
        <taxon>Lactobacillales</taxon>
        <taxon>Streptococcaceae</taxon>
        <taxon>Streptococcus</taxon>
    </lineage>
</organism>
<reference evidence="2" key="1">
    <citation type="submission" date="2018-09" db="EMBL/GenBank/DDBJ databases">
        <title>Complete genome sequence of Streptococcus sp. KCOM 2890 (=JS71).</title>
        <authorList>
            <person name="Kook J.-K."/>
            <person name="Park S.-N."/>
            <person name="Lim Y.K."/>
        </authorList>
    </citation>
    <scope>NUCLEOTIDE SEQUENCE [LARGE SCALE GENOMIC DNA]</scope>
    <source>
        <strain evidence="2">JS71</strain>
    </source>
</reference>
<evidence type="ECO:0000313" key="2">
    <source>
        <dbReference type="Proteomes" id="UP000277293"/>
    </source>
</evidence>
<sequence>MKIKHILQLPFGTSINLDENIPESGVVGKFLTVNFENYYKVVGAPTNIFSEVLISKAEMLTEGQEVHFV</sequence>
<name>A0ABN5Q1U7_9STRE</name>
<accession>A0ABN5Q1U7</accession>
<proteinExistence type="predicted"/>
<dbReference type="RefSeq" id="WP_023022716.1">
    <property type="nucleotide sequence ID" value="NZ_CP032620.1"/>
</dbReference>
<evidence type="ECO:0000313" key="1">
    <source>
        <dbReference type="EMBL" id="AYF94803.1"/>
    </source>
</evidence>
<dbReference type="Proteomes" id="UP000277293">
    <property type="component" value="Chromosome"/>
</dbReference>
<keyword evidence="2" id="KW-1185">Reference proteome</keyword>